<dbReference type="AlphaFoldDB" id="A0AAQ3SIX8"/>
<dbReference type="InterPro" id="IPR055411">
    <property type="entry name" value="LRR_FXL15/At3g58940/PEG3-like"/>
</dbReference>
<dbReference type="InterPro" id="IPR036047">
    <property type="entry name" value="F-box-like_dom_sf"/>
</dbReference>
<dbReference type="SUPFAM" id="SSF52047">
    <property type="entry name" value="RNI-like"/>
    <property type="match status" value="1"/>
</dbReference>
<sequence>MAAGGGTGTCLDDLSDDLLRHILFFTPAEEAASTSVLSRRWRSLWRRSGAINLDSRSFADSEKAFHAGAVRRLTIFVADKSGVRLNDRNLIAAVVSHKRARRVEELHVDLRVSAVQGSPRAALRLVNCCPLTAAPAPAPPRASSSFPLLADLHLERCTVSLADLQRTIDAAPELTRLHLGGCSFKDKERDTLRLRCPKVTDLVFADCSFFHDNAVELDAPMLRHLKHHGAVQSADRLSLSPGPPQDLVEVDVHLIYGRNEGDNACKPFWKFIQNFSTIKVLKLRLDFPMGRLALVDKDKEEEGSSSQQGELLMGTSPFCLLERLELEAGYDPKKKQASMVMLGNLLSYLEAQLDFNKSVDGFRRRRKRRRVSSDGQDEDVYDDQAFDIPGLSEHSFPCLQSCLRRVSLHFRTKKANCLGVQLAKFFAEKAMVLEEMYIDDGTKKLCDTAITLCKELNDPANWTNSQCDTHLRTSNDLAIRSNSLILFLRRKHLRRNSSILHLDFEPIPDEI</sequence>
<evidence type="ECO:0000313" key="3">
    <source>
        <dbReference type="EMBL" id="WVZ50118.1"/>
    </source>
</evidence>
<feature type="domain" description="F-box/LRR-repeat protein 15/At3g58940/PEG3-like LRR" evidence="2">
    <location>
        <begin position="122"/>
        <end position="231"/>
    </location>
</feature>
<dbReference type="InterPro" id="IPR055302">
    <property type="entry name" value="F-box_dom-containing"/>
</dbReference>
<dbReference type="InterPro" id="IPR032675">
    <property type="entry name" value="LRR_dom_sf"/>
</dbReference>
<dbReference type="PANTHER" id="PTHR32141">
    <property type="match status" value="1"/>
</dbReference>
<accession>A0AAQ3SIX8</accession>
<evidence type="ECO:0000259" key="2">
    <source>
        <dbReference type="Pfam" id="PF24758"/>
    </source>
</evidence>
<evidence type="ECO:0000313" key="4">
    <source>
        <dbReference type="Proteomes" id="UP001341281"/>
    </source>
</evidence>
<dbReference type="Gene3D" id="3.80.10.10">
    <property type="entry name" value="Ribonuclease Inhibitor"/>
    <property type="match status" value="1"/>
</dbReference>
<reference evidence="3 4" key="1">
    <citation type="submission" date="2024-02" db="EMBL/GenBank/DDBJ databases">
        <title>High-quality chromosome-scale genome assembly of Pensacola bahiagrass (Paspalum notatum Flugge var. saurae).</title>
        <authorList>
            <person name="Vega J.M."/>
            <person name="Podio M."/>
            <person name="Orjuela J."/>
            <person name="Siena L.A."/>
            <person name="Pessino S.C."/>
            <person name="Combes M.C."/>
            <person name="Mariac C."/>
            <person name="Albertini E."/>
            <person name="Pupilli F."/>
            <person name="Ortiz J.P.A."/>
            <person name="Leblanc O."/>
        </authorList>
    </citation>
    <scope>NUCLEOTIDE SEQUENCE [LARGE SCALE GENOMIC DNA]</scope>
    <source>
        <strain evidence="3">R1</strain>
        <tissue evidence="3">Leaf</tissue>
    </source>
</reference>
<dbReference type="EMBL" id="CP144745">
    <property type="protein sequence ID" value="WVZ50118.1"/>
    <property type="molecule type" value="Genomic_DNA"/>
</dbReference>
<proteinExistence type="predicted"/>
<keyword evidence="4" id="KW-1185">Reference proteome</keyword>
<organism evidence="3 4">
    <name type="scientific">Paspalum notatum var. saurae</name>
    <dbReference type="NCBI Taxonomy" id="547442"/>
    <lineage>
        <taxon>Eukaryota</taxon>
        <taxon>Viridiplantae</taxon>
        <taxon>Streptophyta</taxon>
        <taxon>Embryophyta</taxon>
        <taxon>Tracheophyta</taxon>
        <taxon>Spermatophyta</taxon>
        <taxon>Magnoliopsida</taxon>
        <taxon>Liliopsida</taxon>
        <taxon>Poales</taxon>
        <taxon>Poaceae</taxon>
        <taxon>PACMAD clade</taxon>
        <taxon>Panicoideae</taxon>
        <taxon>Andropogonodae</taxon>
        <taxon>Paspaleae</taxon>
        <taxon>Paspalinae</taxon>
        <taxon>Paspalum</taxon>
    </lineage>
</organism>
<protein>
    <recommendedName>
        <fullName evidence="5">F-box domain-containing protein</fullName>
    </recommendedName>
</protein>
<evidence type="ECO:0008006" key="5">
    <source>
        <dbReference type="Google" id="ProtNLM"/>
    </source>
</evidence>
<dbReference type="PANTHER" id="PTHR32141:SF26">
    <property type="entry name" value="OS08G0328600 PROTEIN"/>
    <property type="match status" value="1"/>
</dbReference>
<dbReference type="Proteomes" id="UP001341281">
    <property type="component" value="Chromosome 01"/>
</dbReference>
<dbReference type="InterPro" id="IPR001810">
    <property type="entry name" value="F-box_dom"/>
</dbReference>
<dbReference type="SUPFAM" id="SSF81383">
    <property type="entry name" value="F-box domain"/>
    <property type="match status" value="1"/>
</dbReference>
<evidence type="ECO:0000259" key="1">
    <source>
        <dbReference type="Pfam" id="PF00646"/>
    </source>
</evidence>
<feature type="domain" description="F-box" evidence="1">
    <location>
        <begin position="11"/>
        <end position="47"/>
    </location>
</feature>
<dbReference type="Pfam" id="PF00646">
    <property type="entry name" value="F-box"/>
    <property type="match status" value="1"/>
</dbReference>
<name>A0AAQ3SIX8_PASNO</name>
<gene>
    <name evidence="3" type="ORF">U9M48_001405</name>
</gene>
<dbReference type="Pfam" id="PF24758">
    <property type="entry name" value="LRR_At5g56370"/>
    <property type="match status" value="1"/>
</dbReference>